<evidence type="ECO:0000256" key="1">
    <source>
        <dbReference type="SAM" id="MobiDB-lite"/>
    </source>
</evidence>
<feature type="compositionally biased region" description="Pro residues" evidence="1">
    <location>
        <begin position="28"/>
        <end position="37"/>
    </location>
</feature>
<feature type="non-terminal residue" evidence="2">
    <location>
        <position position="62"/>
    </location>
</feature>
<sequence length="62" mass="6346">IAPEPEPIMSDQVREPATPPAASKSWTPPRPSDPAPPGSLISTVACWPTSSTGLPRPSGSAL</sequence>
<comment type="caution">
    <text evidence="2">The sequence shown here is derived from an EMBL/GenBank/DDBJ whole genome shotgun (WGS) entry which is preliminary data.</text>
</comment>
<proteinExistence type="predicted"/>
<protein>
    <submittedName>
        <fullName evidence="2">Uncharacterized protein</fullName>
    </submittedName>
</protein>
<feature type="region of interest" description="Disordered" evidence="1">
    <location>
        <begin position="1"/>
        <end position="62"/>
    </location>
</feature>
<evidence type="ECO:0000313" key="3">
    <source>
        <dbReference type="Proteomes" id="UP001529510"/>
    </source>
</evidence>
<evidence type="ECO:0000313" key="2">
    <source>
        <dbReference type="EMBL" id="KAL0198506.1"/>
    </source>
</evidence>
<accession>A0ABD0RJ74</accession>
<keyword evidence="3" id="KW-1185">Reference proteome</keyword>
<feature type="non-terminal residue" evidence="2">
    <location>
        <position position="1"/>
    </location>
</feature>
<organism evidence="2 3">
    <name type="scientific">Cirrhinus mrigala</name>
    <name type="common">Mrigala</name>
    <dbReference type="NCBI Taxonomy" id="683832"/>
    <lineage>
        <taxon>Eukaryota</taxon>
        <taxon>Metazoa</taxon>
        <taxon>Chordata</taxon>
        <taxon>Craniata</taxon>
        <taxon>Vertebrata</taxon>
        <taxon>Euteleostomi</taxon>
        <taxon>Actinopterygii</taxon>
        <taxon>Neopterygii</taxon>
        <taxon>Teleostei</taxon>
        <taxon>Ostariophysi</taxon>
        <taxon>Cypriniformes</taxon>
        <taxon>Cyprinidae</taxon>
        <taxon>Labeoninae</taxon>
        <taxon>Labeonini</taxon>
        <taxon>Cirrhinus</taxon>
    </lineage>
</organism>
<dbReference type="Proteomes" id="UP001529510">
    <property type="component" value="Unassembled WGS sequence"/>
</dbReference>
<gene>
    <name evidence="2" type="ORF">M9458_007046</name>
</gene>
<reference evidence="2 3" key="1">
    <citation type="submission" date="2024-05" db="EMBL/GenBank/DDBJ databases">
        <title>Genome sequencing and assembly of Indian major carp, Cirrhinus mrigala (Hamilton, 1822).</title>
        <authorList>
            <person name="Mohindra V."/>
            <person name="Chowdhury L.M."/>
            <person name="Lal K."/>
            <person name="Jena J.K."/>
        </authorList>
    </citation>
    <scope>NUCLEOTIDE SEQUENCE [LARGE SCALE GENOMIC DNA]</scope>
    <source>
        <strain evidence="2">CM1030</strain>
        <tissue evidence="2">Blood</tissue>
    </source>
</reference>
<dbReference type="EMBL" id="JAMKFB020000003">
    <property type="protein sequence ID" value="KAL0198506.1"/>
    <property type="molecule type" value="Genomic_DNA"/>
</dbReference>
<dbReference type="AlphaFoldDB" id="A0ABD0RJ74"/>
<name>A0ABD0RJ74_CIRMR</name>